<accession>A0A3A2ZQF6</accession>
<dbReference type="EMBL" id="MVGC01000049">
    <property type="protein sequence ID" value="RJE25382.1"/>
    <property type="molecule type" value="Genomic_DNA"/>
</dbReference>
<gene>
    <name evidence="1" type="ORF">PHISCL_02273</name>
</gene>
<protein>
    <submittedName>
        <fullName evidence="1">Uncharacterized protein</fullName>
    </submittedName>
</protein>
<evidence type="ECO:0000313" key="2">
    <source>
        <dbReference type="Proteomes" id="UP000266188"/>
    </source>
</evidence>
<reference evidence="2" key="1">
    <citation type="submission" date="2017-02" db="EMBL/GenBank/DDBJ databases">
        <authorList>
            <person name="Tafer H."/>
            <person name="Lopandic K."/>
        </authorList>
    </citation>
    <scope>NUCLEOTIDE SEQUENCE [LARGE SCALE GENOMIC DNA]</scope>
    <source>
        <strain evidence="2">CBS 366.77</strain>
    </source>
</reference>
<sequence>MAKHTPPSSLSQMESTLGYTAADLDYSDDGEERFYSDLCPVSKTSYEKTRRELDEYLKLKHRKDFESTEEQLLPEAHLAQTIDSCGDCVVLEGRNTVGLYNFTADIYYGSEFHLPLRLTKVEALAATSVAKFKRDTASNAVSKFFMLPRELRDLIYTYAVSKRGCRIIGPDERSDEHLGINLARGIGDPSGFFFPLRNDLNVLQVNEQMRNEALSLAYRETAFYLGDIDDFIRFAVSIGRIGRDNVETLNFSWMSRADDSGAEGDDSEAEDLYPRLPRLHVERCVNLLKLCKKLKYLCISFESEVLSNTSFDDFKHDPGMCGLCSIVWLNNIEIWSLSGEPLDEYEAIRWLKGTIRSRML</sequence>
<dbReference type="Proteomes" id="UP000266188">
    <property type="component" value="Unassembled WGS sequence"/>
</dbReference>
<dbReference type="AlphaFoldDB" id="A0A3A2ZQF6"/>
<dbReference type="InterPro" id="IPR038883">
    <property type="entry name" value="AN11006-like"/>
</dbReference>
<keyword evidence="2" id="KW-1185">Reference proteome</keyword>
<dbReference type="OrthoDB" id="5413827at2759"/>
<proteinExistence type="predicted"/>
<name>A0A3A2ZQF6_9EURO</name>
<organism evidence="1 2">
    <name type="scientific">Aspergillus sclerotialis</name>
    <dbReference type="NCBI Taxonomy" id="2070753"/>
    <lineage>
        <taxon>Eukaryota</taxon>
        <taxon>Fungi</taxon>
        <taxon>Dikarya</taxon>
        <taxon>Ascomycota</taxon>
        <taxon>Pezizomycotina</taxon>
        <taxon>Eurotiomycetes</taxon>
        <taxon>Eurotiomycetidae</taxon>
        <taxon>Eurotiales</taxon>
        <taxon>Aspergillaceae</taxon>
        <taxon>Aspergillus</taxon>
        <taxon>Aspergillus subgen. Polypaecilum</taxon>
    </lineage>
</organism>
<comment type="caution">
    <text evidence="1">The sequence shown here is derived from an EMBL/GenBank/DDBJ whole genome shotgun (WGS) entry which is preliminary data.</text>
</comment>
<evidence type="ECO:0000313" key="1">
    <source>
        <dbReference type="EMBL" id="RJE25382.1"/>
    </source>
</evidence>
<dbReference type="PANTHER" id="PTHR42085:SF2">
    <property type="entry name" value="F-BOX DOMAIN-CONTAINING PROTEIN"/>
    <property type="match status" value="1"/>
</dbReference>
<dbReference type="PANTHER" id="PTHR42085">
    <property type="entry name" value="F-BOX DOMAIN-CONTAINING PROTEIN"/>
    <property type="match status" value="1"/>
</dbReference>